<dbReference type="EMBL" id="JAUOOM010000002">
    <property type="protein sequence ID" value="MDO6405345.1"/>
    <property type="molecule type" value="Genomic_DNA"/>
</dbReference>
<accession>A0AAP9H633</accession>
<dbReference type="Proteomes" id="UP000424872">
    <property type="component" value="Chromosome"/>
</dbReference>
<evidence type="ECO:0000313" key="2">
    <source>
        <dbReference type="EMBL" id="QGR06999.1"/>
    </source>
</evidence>
<dbReference type="KEGG" id="ppho:CTZ24_11460"/>
<reference evidence="1" key="3">
    <citation type="submission" date="2023-07" db="EMBL/GenBank/DDBJ databases">
        <title>The extreme plant-growth-promoting properties of Pantoea phytobeneficialis PF55 revealed by functional and genomic analysis.</title>
        <authorList>
            <person name="Nascimento F.X."/>
            <person name="Marcio R.J."/>
        </authorList>
    </citation>
    <scope>NUCLEOTIDE SEQUENCE</scope>
    <source>
        <strain evidence="1">PF55</strain>
    </source>
</reference>
<sequence>MTHKYPDTSMSYNSLLTLDGAREEFKQKNGDAAVKRMLEEIKTFEASDFFGVRLLHKHNDINNNEIMFEYSHIDGDEIFLVTEATTNNNTKSTINSWLFEKGKAIPLEYSDTLIIEDANNFKESNQLLSSLARIANEMNVSHILGPCMNYSRYIYDRIPESDSVFWEKTALNKKANVIQCVSRENIDRNNSTETKWALRKSSENDNELVVWI</sequence>
<dbReference type="RefSeq" id="WP_208723572.1">
    <property type="nucleotide sequence ID" value="NZ_CP024636.1"/>
</dbReference>
<gene>
    <name evidence="2" type="ORF">CTZ24_11460</name>
    <name evidence="1" type="ORF">Q3404_02040</name>
</gene>
<dbReference type="AlphaFoldDB" id="A0AAP9H633"/>
<evidence type="ECO:0000313" key="1">
    <source>
        <dbReference type="EMBL" id="MDO6405345.1"/>
    </source>
</evidence>
<evidence type="ECO:0000313" key="3">
    <source>
        <dbReference type="Proteomes" id="UP000424872"/>
    </source>
</evidence>
<dbReference type="EMBL" id="CP024636">
    <property type="protein sequence ID" value="QGR06999.1"/>
    <property type="molecule type" value="Genomic_DNA"/>
</dbReference>
<evidence type="ECO:0000313" key="4">
    <source>
        <dbReference type="Proteomes" id="UP001171299"/>
    </source>
</evidence>
<organism evidence="2 3">
    <name type="scientific">Pantoea phytobeneficialis</name>
    <dbReference type="NCBI Taxonomy" id="2052056"/>
    <lineage>
        <taxon>Bacteria</taxon>
        <taxon>Pseudomonadati</taxon>
        <taxon>Pseudomonadota</taxon>
        <taxon>Gammaproteobacteria</taxon>
        <taxon>Enterobacterales</taxon>
        <taxon>Erwiniaceae</taxon>
        <taxon>Pantoea</taxon>
    </lineage>
</organism>
<keyword evidence="4" id="KW-1185">Reference proteome</keyword>
<reference evidence="2" key="2">
    <citation type="journal article" date="2020" name="Environ. Microbiol.">
        <title>The extreme plant-growth-promoting properties of Pantoea phytobeneficialis MSR2 revealed by functional and genomic analysis.</title>
        <authorList>
            <person name="Nascimento F.X."/>
            <person name="Hernandez A.G."/>
            <person name="Glick B.R."/>
            <person name="Rossi M.J."/>
        </authorList>
    </citation>
    <scope>NUCLEOTIDE SEQUENCE</scope>
    <source>
        <strain evidence="2">MSR2</strain>
    </source>
</reference>
<dbReference type="Proteomes" id="UP001171299">
    <property type="component" value="Unassembled WGS sequence"/>
</dbReference>
<name>A0AAP9H633_9GAMM</name>
<reference evidence="3" key="1">
    <citation type="submission" date="2017-11" db="EMBL/GenBank/DDBJ databases">
        <title>Genome sequence of Pantoea sp. MSR2.</title>
        <authorList>
            <person name="Nascimento F.X."/>
        </authorList>
    </citation>
    <scope>NUCLEOTIDE SEQUENCE [LARGE SCALE GENOMIC DNA]</scope>
    <source>
        <strain evidence="3">MSR2</strain>
    </source>
</reference>
<proteinExistence type="predicted"/>
<protein>
    <submittedName>
        <fullName evidence="2">Uncharacterized protein</fullName>
    </submittedName>
</protein>